<feature type="compositionally biased region" description="Acidic residues" evidence="1">
    <location>
        <begin position="237"/>
        <end position="259"/>
    </location>
</feature>
<gene>
    <name evidence="2" type="ORF">WICANDRAFT_85010</name>
</gene>
<sequence length="360" mass="41080">MAAPLSSIIKNENNLKRTKSFGIQNQCGVSFAPNKKICLSPMLSRRNSATIAALYNDNSSSESSDEDEDNSQDESCYMNNQRRARKRAFSLKRSLSFADNKLNDAVSKYSDVDEDEEEEESKKHHSSRRSIPSTAGNSDVEKKSLKKEIESVVPELKKSHHRDSITSQSFSGDSKSQIRRSSIDCDQVARSRCFDYLVTAIDEAWARYCDATTYAEDEVYNNVDHLPNTPASLNFSDDNEDEDEEGDGDNNDDVYDEVDDGYKSASTNLTEYDSDFELKRRVSSQPSSVRLQQLKDRLLKAKYYLQDFIESDSFDEACAFWKRWDLIKYATIELVEDDDDDEVIESTIEDLEKGRFYGFS</sequence>
<dbReference type="EMBL" id="KV454211">
    <property type="protein sequence ID" value="ODQ59457.1"/>
    <property type="molecule type" value="Genomic_DNA"/>
</dbReference>
<feature type="region of interest" description="Disordered" evidence="1">
    <location>
        <begin position="108"/>
        <end position="178"/>
    </location>
</feature>
<evidence type="ECO:0000313" key="2">
    <source>
        <dbReference type="EMBL" id="ODQ59457.1"/>
    </source>
</evidence>
<evidence type="ECO:0000313" key="3">
    <source>
        <dbReference type="Proteomes" id="UP000094112"/>
    </source>
</evidence>
<feature type="region of interest" description="Disordered" evidence="1">
    <location>
        <begin position="223"/>
        <end position="260"/>
    </location>
</feature>
<evidence type="ECO:0000256" key="1">
    <source>
        <dbReference type="SAM" id="MobiDB-lite"/>
    </source>
</evidence>
<dbReference type="OrthoDB" id="4096201at2759"/>
<feature type="region of interest" description="Disordered" evidence="1">
    <location>
        <begin position="56"/>
        <end position="81"/>
    </location>
</feature>
<keyword evidence="3" id="KW-1185">Reference proteome</keyword>
<organism evidence="2 3">
    <name type="scientific">Wickerhamomyces anomalus (strain ATCC 58044 / CBS 1984 / NCYC 433 / NRRL Y-366-8)</name>
    <name type="common">Yeast</name>
    <name type="synonym">Hansenula anomala</name>
    <dbReference type="NCBI Taxonomy" id="683960"/>
    <lineage>
        <taxon>Eukaryota</taxon>
        <taxon>Fungi</taxon>
        <taxon>Dikarya</taxon>
        <taxon>Ascomycota</taxon>
        <taxon>Saccharomycotina</taxon>
        <taxon>Saccharomycetes</taxon>
        <taxon>Phaffomycetales</taxon>
        <taxon>Wickerhamomycetaceae</taxon>
        <taxon>Wickerhamomyces</taxon>
    </lineage>
</organism>
<feature type="compositionally biased region" description="Acidic residues" evidence="1">
    <location>
        <begin position="63"/>
        <end position="72"/>
    </location>
</feature>
<reference evidence="2 3" key="1">
    <citation type="journal article" date="2016" name="Proc. Natl. Acad. Sci. U.S.A.">
        <title>Comparative genomics of biotechnologically important yeasts.</title>
        <authorList>
            <person name="Riley R."/>
            <person name="Haridas S."/>
            <person name="Wolfe K.H."/>
            <person name="Lopes M.R."/>
            <person name="Hittinger C.T."/>
            <person name="Goeker M."/>
            <person name="Salamov A.A."/>
            <person name="Wisecaver J.H."/>
            <person name="Long T.M."/>
            <person name="Calvey C.H."/>
            <person name="Aerts A.L."/>
            <person name="Barry K.W."/>
            <person name="Choi C."/>
            <person name="Clum A."/>
            <person name="Coughlan A.Y."/>
            <person name="Deshpande S."/>
            <person name="Douglass A.P."/>
            <person name="Hanson S.J."/>
            <person name="Klenk H.-P."/>
            <person name="LaButti K.M."/>
            <person name="Lapidus A."/>
            <person name="Lindquist E.A."/>
            <person name="Lipzen A.M."/>
            <person name="Meier-Kolthoff J.P."/>
            <person name="Ohm R.A."/>
            <person name="Otillar R.P."/>
            <person name="Pangilinan J.L."/>
            <person name="Peng Y."/>
            <person name="Rokas A."/>
            <person name="Rosa C.A."/>
            <person name="Scheuner C."/>
            <person name="Sibirny A.A."/>
            <person name="Slot J.C."/>
            <person name="Stielow J.B."/>
            <person name="Sun H."/>
            <person name="Kurtzman C.P."/>
            <person name="Blackwell M."/>
            <person name="Grigoriev I.V."/>
            <person name="Jeffries T.W."/>
        </authorList>
    </citation>
    <scope>NUCLEOTIDE SEQUENCE [LARGE SCALE GENOMIC DNA]</scope>
    <source>
        <strain evidence="3">ATCC 58044 / CBS 1984 / NCYC 433 / NRRL Y-366-8</strain>
    </source>
</reference>
<feature type="compositionally biased region" description="Polar residues" evidence="1">
    <location>
        <begin position="165"/>
        <end position="175"/>
    </location>
</feature>
<dbReference type="Proteomes" id="UP000094112">
    <property type="component" value="Unassembled WGS sequence"/>
</dbReference>
<feature type="compositionally biased region" description="Basic and acidic residues" evidence="1">
    <location>
        <begin position="139"/>
        <end position="150"/>
    </location>
</feature>
<protein>
    <submittedName>
        <fullName evidence="2">Uncharacterized protein</fullName>
    </submittedName>
</protein>
<dbReference type="AlphaFoldDB" id="A0A1E3P3J8"/>
<accession>A0A1E3P3J8</accession>
<proteinExistence type="predicted"/>
<dbReference type="GeneID" id="30203070"/>
<name>A0A1E3P3J8_WICAA</name>
<dbReference type="RefSeq" id="XP_019038664.1">
    <property type="nucleotide sequence ID" value="XM_019185824.1"/>
</dbReference>